<reference evidence="2" key="1">
    <citation type="submission" date="2019-08" db="EMBL/GenBank/DDBJ databases">
        <title>The genome of the North American firefly Photinus pyralis.</title>
        <authorList>
            <consortium name="Photinus pyralis genome working group"/>
            <person name="Fallon T.R."/>
            <person name="Sander Lower S.E."/>
            <person name="Weng J.-K."/>
        </authorList>
    </citation>
    <scope>NUCLEOTIDE SEQUENCE</scope>
    <source>
        <strain evidence="2">TRF0915ILg1</strain>
        <tissue evidence="2">Whole body</tissue>
    </source>
</reference>
<proteinExistence type="predicted"/>
<keyword evidence="3" id="KW-1185">Reference proteome</keyword>
<evidence type="ECO:0000256" key="1">
    <source>
        <dbReference type="SAM" id="MobiDB-lite"/>
    </source>
</evidence>
<name>A0A8K0CH56_IGNLU</name>
<evidence type="ECO:0000313" key="3">
    <source>
        <dbReference type="Proteomes" id="UP000801492"/>
    </source>
</evidence>
<dbReference type="OrthoDB" id="7675944at2759"/>
<comment type="caution">
    <text evidence="2">The sequence shown here is derived from an EMBL/GenBank/DDBJ whole genome shotgun (WGS) entry which is preliminary data.</text>
</comment>
<organism evidence="2 3">
    <name type="scientific">Ignelater luminosus</name>
    <name type="common">Cucubano</name>
    <name type="synonym">Pyrophorus luminosus</name>
    <dbReference type="NCBI Taxonomy" id="2038154"/>
    <lineage>
        <taxon>Eukaryota</taxon>
        <taxon>Metazoa</taxon>
        <taxon>Ecdysozoa</taxon>
        <taxon>Arthropoda</taxon>
        <taxon>Hexapoda</taxon>
        <taxon>Insecta</taxon>
        <taxon>Pterygota</taxon>
        <taxon>Neoptera</taxon>
        <taxon>Endopterygota</taxon>
        <taxon>Coleoptera</taxon>
        <taxon>Polyphaga</taxon>
        <taxon>Elateriformia</taxon>
        <taxon>Elateroidea</taxon>
        <taxon>Elateridae</taxon>
        <taxon>Agrypninae</taxon>
        <taxon>Pyrophorini</taxon>
        <taxon>Ignelater</taxon>
    </lineage>
</organism>
<dbReference type="Proteomes" id="UP000801492">
    <property type="component" value="Unassembled WGS sequence"/>
</dbReference>
<sequence length="138" mass="16708">MGGYEDRDPFLEFLRRYKRRHSDWDVMKVAVEGAKRRGSMTKPQRQKYLLDIFEGTPRRTKRNDKIVEGKRRRRSKSTKKKKSKKGGRKSRRRRRRYSQAGGVGSRLGRRYSAAFNDTWMEDLDLDKNYKEDFEEYYI</sequence>
<accession>A0A8K0CH56</accession>
<dbReference type="EMBL" id="VTPC01088470">
    <property type="protein sequence ID" value="KAF2886174.1"/>
    <property type="molecule type" value="Genomic_DNA"/>
</dbReference>
<feature type="compositionally biased region" description="Basic residues" evidence="1">
    <location>
        <begin position="70"/>
        <end position="97"/>
    </location>
</feature>
<dbReference type="AlphaFoldDB" id="A0A8K0CH56"/>
<feature type="region of interest" description="Disordered" evidence="1">
    <location>
        <begin position="48"/>
        <end position="105"/>
    </location>
</feature>
<protein>
    <submittedName>
        <fullName evidence="2">Uncharacterized protein</fullName>
    </submittedName>
</protein>
<evidence type="ECO:0000313" key="2">
    <source>
        <dbReference type="EMBL" id="KAF2886174.1"/>
    </source>
</evidence>
<gene>
    <name evidence="2" type="ORF">ILUMI_19999</name>
</gene>